<dbReference type="SMART" id="SM00225">
    <property type="entry name" value="BTB"/>
    <property type="match status" value="1"/>
</dbReference>
<accession>A0A4Q2CZF7</accession>
<dbReference type="Proteomes" id="UP000290288">
    <property type="component" value="Unassembled WGS sequence"/>
</dbReference>
<dbReference type="STRING" id="2316362.A0A4Q2CZF7"/>
<dbReference type="EMBL" id="SDEE01001318">
    <property type="protein sequence ID" value="RXW12270.1"/>
    <property type="molecule type" value="Genomic_DNA"/>
</dbReference>
<reference evidence="2 3" key="1">
    <citation type="submission" date="2019-01" db="EMBL/GenBank/DDBJ databases">
        <title>Draft genome sequence of Psathyrella aberdarensis IHI B618.</title>
        <authorList>
            <person name="Buettner E."/>
            <person name="Kellner H."/>
        </authorList>
    </citation>
    <scope>NUCLEOTIDE SEQUENCE [LARGE SCALE GENOMIC DNA]</scope>
    <source>
        <strain evidence="2 3">IHI B618</strain>
    </source>
</reference>
<keyword evidence="3" id="KW-1185">Reference proteome</keyword>
<dbReference type="Gene3D" id="3.30.710.10">
    <property type="entry name" value="Potassium Channel Kv1.1, Chain A"/>
    <property type="match status" value="1"/>
</dbReference>
<evidence type="ECO:0000313" key="3">
    <source>
        <dbReference type="Proteomes" id="UP000290288"/>
    </source>
</evidence>
<dbReference type="AlphaFoldDB" id="A0A4Q2CZF7"/>
<name>A0A4Q2CZF7_9AGAR</name>
<protein>
    <recommendedName>
        <fullName evidence="1">BTB domain-containing protein</fullName>
    </recommendedName>
</protein>
<evidence type="ECO:0000313" key="2">
    <source>
        <dbReference type="EMBL" id="RXW12270.1"/>
    </source>
</evidence>
<dbReference type="InterPro" id="IPR011333">
    <property type="entry name" value="SKP1/BTB/POZ_sf"/>
</dbReference>
<proteinExistence type="predicted"/>
<organism evidence="2 3">
    <name type="scientific">Candolleomyces aberdarensis</name>
    <dbReference type="NCBI Taxonomy" id="2316362"/>
    <lineage>
        <taxon>Eukaryota</taxon>
        <taxon>Fungi</taxon>
        <taxon>Dikarya</taxon>
        <taxon>Basidiomycota</taxon>
        <taxon>Agaricomycotina</taxon>
        <taxon>Agaricomycetes</taxon>
        <taxon>Agaricomycetidae</taxon>
        <taxon>Agaricales</taxon>
        <taxon>Agaricineae</taxon>
        <taxon>Psathyrellaceae</taxon>
        <taxon>Candolleomyces</taxon>
    </lineage>
</organism>
<sequence>MSSEESALWSVVFFKVEDTIFQVPTRRFTENSEVFANMFLIPQAGDAESVEGSDKEHPIVLDGYEATDFRALMKVLYPALNDVISGLCTLKKDEWVGVLNLSTRWQMKLIREHAIENLSKMSLTSFEKVTFARAHKVAKWLKEGLNEIVAQEESLESDELKSQLGLETAFRLMWIQNQSLKGTQSRFDPPFTLKSLGCCHCRAPMFISPRGCCDCGINISVDDPAAIYAFLPSSPTYDYSNFKLSLEQLRCTKCERQPIDYDTYGCPSCSLATGYKNFRLVPSTVTRQTSGSDVKVNEAFNEEITGYESWDQ</sequence>
<gene>
    <name evidence="2" type="ORF">EST38_g13585</name>
</gene>
<dbReference type="InterPro" id="IPR000210">
    <property type="entry name" value="BTB/POZ_dom"/>
</dbReference>
<comment type="caution">
    <text evidence="2">The sequence shown here is derived from an EMBL/GenBank/DDBJ whole genome shotgun (WGS) entry which is preliminary data.</text>
</comment>
<dbReference type="OrthoDB" id="3193844at2759"/>
<feature type="domain" description="BTB" evidence="1">
    <location>
        <begin position="10"/>
        <end position="122"/>
    </location>
</feature>
<evidence type="ECO:0000259" key="1">
    <source>
        <dbReference type="SMART" id="SM00225"/>
    </source>
</evidence>